<dbReference type="GO" id="GO:0000981">
    <property type="term" value="F:DNA-binding transcription factor activity, RNA polymerase II-specific"/>
    <property type="evidence" value="ECO:0007669"/>
    <property type="project" value="InterPro"/>
</dbReference>
<protein>
    <submittedName>
        <fullName evidence="5">Uncharacterized protein</fullName>
    </submittedName>
</protein>
<dbReference type="STRING" id="2060906.A0A0H1BPF7"/>
<keyword evidence="6" id="KW-1185">Reference proteome</keyword>
<evidence type="ECO:0000256" key="3">
    <source>
        <dbReference type="ARBA" id="ARBA00023242"/>
    </source>
</evidence>
<evidence type="ECO:0000256" key="4">
    <source>
        <dbReference type="SAM" id="MobiDB-lite"/>
    </source>
</evidence>
<keyword evidence="2" id="KW-0804">Transcription</keyword>
<feature type="region of interest" description="Disordered" evidence="4">
    <location>
        <begin position="260"/>
        <end position="287"/>
    </location>
</feature>
<organism evidence="5 6">
    <name type="scientific">Blastomyces silverae</name>
    <dbReference type="NCBI Taxonomy" id="2060906"/>
    <lineage>
        <taxon>Eukaryota</taxon>
        <taxon>Fungi</taxon>
        <taxon>Dikarya</taxon>
        <taxon>Ascomycota</taxon>
        <taxon>Pezizomycotina</taxon>
        <taxon>Eurotiomycetes</taxon>
        <taxon>Eurotiomycetidae</taxon>
        <taxon>Onygenales</taxon>
        <taxon>Ajellomycetaceae</taxon>
        <taxon>Blastomyces</taxon>
    </lineage>
</organism>
<evidence type="ECO:0000256" key="1">
    <source>
        <dbReference type="ARBA" id="ARBA00023015"/>
    </source>
</evidence>
<keyword evidence="1" id="KW-0805">Transcription regulation</keyword>
<dbReference type="AlphaFoldDB" id="A0A0H1BPF7"/>
<dbReference type="OrthoDB" id="4182761at2759"/>
<name>A0A0H1BPF7_9EURO</name>
<feature type="compositionally biased region" description="Basic and acidic residues" evidence="4">
    <location>
        <begin position="274"/>
        <end position="283"/>
    </location>
</feature>
<dbReference type="GO" id="GO:0008270">
    <property type="term" value="F:zinc ion binding"/>
    <property type="evidence" value="ECO:0007669"/>
    <property type="project" value="InterPro"/>
</dbReference>
<sequence>MNLNHHLGLNCPDPNVSQNQYDLVEPGNQEPVVPPMHAHGMDLSRDLRGVHPPESERYGSELLTYTQHDSNLPFSSGLGEVRSTQLRRLGEHWECTLKPSPVAPNFGSGAASGTTQCADSRTAEPWGQWSYDFDPMLPMYTSAHNLDTINPGALECISGFVASDGGISGLEVSYSHRNQSTRFPMEPGYLQDISDLVPSSQYNGISPTHRDGCDLPEHYGATGDALAGYDYHIASGLVEQQDTQIPNNGQQGLDVLRVSRGPVDGKTNQQTADPNERTGDKKGNSKPKNCWQCRFKREKCTGGTPCKKCKDIRGRKGPYRYKIPCFRNGLEEFSSALFPDILKGQILRRSWHSEHISHFQNNPFPGMFTLLISVGFGEPIQTRGRRIDAQREVLRRSRTIKIDNGRSTVVSEEVLPIRPGGQSQDFYYGIGCWINRMVQRLDLVSWVGATKKNKTHSLASCHVLLAICRYFTECGADFAPSAEDRGSRVDPNPTLQHAMKAAILSTVLSTRLEIAPEGLDSLQEIFHMEPDELSRKRTIPHLMNKAFKHAVCQHKEFHTYHALLGLDKLLHQEYKPEGHVGCIVTLLATAMSSTQLSLVDVCLTTQGTEGAVTFEQVKRQISELESLFSKLSCLFHRWYKIERITEAQRYGDLDEKTKDLVNSLSNTIPALRENTSNMVDLGFESMEHIRDLALGNSVPGDIAQFNADRFFYGLWGPMLPDPPRKRKSRN</sequence>
<accession>A0A0H1BPF7</accession>
<evidence type="ECO:0000256" key="2">
    <source>
        <dbReference type="ARBA" id="ARBA00023163"/>
    </source>
</evidence>
<gene>
    <name evidence="5" type="ORF">EMPG_11821</name>
</gene>
<dbReference type="Proteomes" id="UP000053573">
    <property type="component" value="Unassembled WGS sequence"/>
</dbReference>
<dbReference type="EMBL" id="LDEV01000444">
    <property type="protein sequence ID" value="KLJ13245.1"/>
    <property type="molecule type" value="Genomic_DNA"/>
</dbReference>
<comment type="caution">
    <text evidence="5">The sequence shown here is derived from an EMBL/GenBank/DDBJ whole genome shotgun (WGS) entry which is preliminary data.</text>
</comment>
<proteinExistence type="predicted"/>
<evidence type="ECO:0000313" key="6">
    <source>
        <dbReference type="Proteomes" id="UP000053573"/>
    </source>
</evidence>
<evidence type="ECO:0000313" key="5">
    <source>
        <dbReference type="EMBL" id="KLJ13245.1"/>
    </source>
</evidence>
<dbReference type="InterPro" id="IPR001138">
    <property type="entry name" value="Zn2Cys6_DnaBD"/>
</dbReference>
<reference evidence="6" key="1">
    <citation type="journal article" date="2015" name="PLoS Genet.">
        <title>The dynamic genome and transcriptome of the human fungal pathogen Blastomyces and close relative Emmonsia.</title>
        <authorList>
            <person name="Munoz J.F."/>
            <person name="Gauthier G.M."/>
            <person name="Desjardins C.A."/>
            <person name="Gallo J.E."/>
            <person name="Holder J."/>
            <person name="Sullivan T.D."/>
            <person name="Marty A.J."/>
            <person name="Carmen J.C."/>
            <person name="Chen Z."/>
            <person name="Ding L."/>
            <person name="Gujja S."/>
            <person name="Magrini V."/>
            <person name="Misas E."/>
            <person name="Mitreva M."/>
            <person name="Priest M."/>
            <person name="Saif S."/>
            <person name="Whiston E.A."/>
            <person name="Young S."/>
            <person name="Zeng Q."/>
            <person name="Goldman W.E."/>
            <person name="Mardis E.R."/>
            <person name="Taylor J.W."/>
            <person name="McEwen J.G."/>
            <person name="Clay O.K."/>
            <person name="Klein B.S."/>
            <person name="Cuomo C.A."/>
        </authorList>
    </citation>
    <scope>NUCLEOTIDE SEQUENCE [LARGE SCALE GENOMIC DNA]</scope>
    <source>
        <strain evidence="6">UAMH 139</strain>
    </source>
</reference>
<dbReference type="CDD" id="cd00067">
    <property type="entry name" value="GAL4"/>
    <property type="match status" value="1"/>
</dbReference>
<keyword evidence="3" id="KW-0539">Nucleus</keyword>